<protein>
    <submittedName>
        <fullName evidence="2">Uncharacterized protein</fullName>
    </submittedName>
</protein>
<dbReference type="OrthoDB" id="9793135at2"/>
<accession>A0A1I5TBT7</accession>
<reference evidence="2 3" key="1">
    <citation type="submission" date="2016-10" db="EMBL/GenBank/DDBJ databases">
        <authorList>
            <person name="de Groot N.N."/>
        </authorList>
    </citation>
    <scope>NUCLEOTIDE SEQUENCE [LARGE SCALE GENOMIC DNA]</scope>
    <source>
        <strain evidence="2 3">DSM 20678</strain>
    </source>
</reference>
<feature type="signal peptide" evidence="1">
    <location>
        <begin position="1"/>
        <end position="21"/>
    </location>
</feature>
<dbReference type="EMBL" id="FOXR01000004">
    <property type="protein sequence ID" value="SFP80127.1"/>
    <property type="molecule type" value="Genomic_DNA"/>
</dbReference>
<feature type="chain" id="PRO_5011493538" evidence="1">
    <location>
        <begin position="22"/>
        <end position="852"/>
    </location>
</feature>
<keyword evidence="3" id="KW-1185">Reference proteome</keyword>
<evidence type="ECO:0000313" key="3">
    <source>
        <dbReference type="Proteomes" id="UP000198577"/>
    </source>
</evidence>
<gene>
    <name evidence="2" type="ORF">SAMN05444406_10436</name>
</gene>
<dbReference type="RefSeq" id="WP_092281973.1">
    <property type="nucleotide sequence ID" value="NZ_FOXR01000004.1"/>
</dbReference>
<name>A0A1I5TBT7_9FIRM</name>
<organism evidence="2 3">
    <name type="scientific">Caldicoprobacter faecalis</name>
    <dbReference type="NCBI Taxonomy" id="937334"/>
    <lineage>
        <taxon>Bacteria</taxon>
        <taxon>Bacillati</taxon>
        <taxon>Bacillota</taxon>
        <taxon>Clostridia</taxon>
        <taxon>Caldicoprobacterales</taxon>
        <taxon>Caldicoprobacteraceae</taxon>
        <taxon>Caldicoprobacter</taxon>
    </lineage>
</organism>
<evidence type="ECO:0000313" key="2">
    <source>
        <dbReference type="EMBL" id="SFP80127.1"/>
    </source>
</evidence>
<evidence type="ECO:0000256" key="1">
    <source>
        <dbReference type="SAM" id="SignalP"/>
    </source>
</evidence>
<dbReference type="AlphaFoldDB" id="A0A1I5TBT7"/>
<keyword evidence="1" id="KW-0732">Signal</keyword>
<sequence length="852" mass="98202">MKRILALIIVFMLLLQTPVFGEQENLNDEGDVKGDVVGEISLEDVAEEEQYKFNFEVVAQNDEAKLFIDKSSNLLRVVSLKTGNYFDTKVMNGQVGSEHVKNIQKSDFVVTYYRDLIRGTTETWDNYTMSIKLDQVEYALLDNGIRCIFTVGDASRIHLDMFPMYISKERMENLVLKYLDDKQRQELLGKHGYYTETKDKYIRNWESKTKDGSPTAVPIPVLKRMYNLFYEIGAYSEEELAIDNEMWGVEAENLNITFKIVVEYVLDGKDLVVRVPVKDIETDPKHPISELILTPYLLCGSVRDKGYLFVPDGCGGIINFNNGKYLTEFSAPIFGPDPLYENKLYSEQFTPSTFPVFGIKKNDIAVMGIIEEGAEIATVTANVAGRVDEFNKISVKFNLFYSERIPLTVGFDNYILKHAERGYDKDIVVRYRFLEGENANYVGMAKEYRKYLEERKAIKKNNVPQQAPLFLEMIATVPRKKMFLGIPYTSYISMTSFDQAQHITETLKQKGITDIVVQYTDWANGGAKNSPFNDIKVIRSIGGKKGLKKFISYSQQNDIPLFFTINMLTTYSTKGISRSKDIAKLINNTLAVKPGFNMVTKVTDRVMEWLISPSFFSKYASEIIKWSNNLGIKGLGLGEAGVLLYGDYNEKNQIMRWDALPMFQNAFQIMDDYNSLLFSNANSYVYKYAEYITDLPVYGSSRRIIDYNVPFVQMVLENNIIYSMPAFNKYSLEGFEKYLLKAIETKSSLKWIITAADEREFIPAYLSDDFRMKYYYKTQFKHWEEKIAELYNLYNEFYQKVKSAEIDSHEIIDKDLVKVVYTNGVVVYLNYSTEEKIIDRLLLKPLSYVVVE</sequence>
<dbReference type="STRING" id="937334.SAMN05444406_10436"/>
<proteinExistence type="predicted"/>
<dbReference type="Pfam" id="PF18952">
    <property type="entry name" value="DUF5696"/>
    <property type="match status" value="1"/>
</dbReference>
<dbReference type="Proteomes" id="UP000198577">
    <property type="component" value="Unassembled WGS sequence"/>
</dbReference>
<dbReference type="InterPro" id="IPR043751">
    <property type="entry name" value="DUF5696"/>
</dbReference>